<sequence length="615" mass="69555">MVANFLASTNLLLDSWRLCNQANSPASGPFLVQHNGPVGLVAFSGMHDLGLGSGSYMNDMVALQDGENGGLFSGLGRYDQDEAPVMVHVGLLQLFLVIYGCPSFQAQMKSLLEKSKSIILTGHSIGGAIASLTALWLLSYIQTIPSPPQILCITFGSPLLGNKSLLKSLLRQRWAGNFCHVVLKHDIIPRLLFAPLAPINTQLHCLLKLIQLSITSQSEQLPFNVTDEIKDQLFRFVLAYTEAVAKESAENMEIPAGLYWPFGNYLFYSEEGTVCVDNADAVVKLLYLMLAMGNSGSCCEDHLKYGDCVERMSFQFLMRRGFIHEDVPASSYDAGLKLAVESSGLASQESVSRQAEDSLKMVKQTGLTPSLNSARLAIALAKITPHRAQIEWYKASCDESENQMGYYDSFKRRASKRDYQVNLFRIKLASFWDNVINKIDNNELPHDFHKRRKWVNASHFYQLLVEPLDIAEYYRSGEHLKKGHYLRNGRERRHELFSKWWREKNNAVEEESKRSKLASLTQDSRFWAHVEEARELLEKIRQEKNSSNVAQLLQGIDEFEGYAKKLIGNKEVSSDVLAKNSSYSMWVEEVRELRLQMQQFPQLPSFVDAEMVPRQ</sequence>
<accession>A0A803KNC0</accession>
<dbReference type="Pfam" id="PF01764">
    <property type="entry name" value="Lipase_3"/>
    <property type="match status" value="1"/>
</dbReference>
<dbReference type="InterPro" id="IPR002921">
    <property type="entry name" value="Fungal_lipase-type"/>
</dbReference>
<keyword evidence="5" id="KW-0611">Plant defense</keyword>
<evidence type="ECO:0000259" key="8">
    <source>
        <dbReference type="Pfam" id="PF18117"/>
    </source>
</evidence>
<feature type="domain" description="EDS1 EP" evidence="8">
    <location>
        <begin position="388"/>
        <end position="592"/>
    </location>
</feature>
<evidence type="ECO:0000256" key="3">
    <source>
        <dbReference type="ARBA" id="ARBA00022490"/>
    </source>
</evidence>
<dbReference type="PANTHER" id="PTHR47413">
    <property type="entry name" value="LIPASE-LIKE PAD4"/>
    <property type="match status" value="1"/>
</dbReference>
<dbReference type="InterPro" id="IPR041266">
    <property type="entry name" value="EDS1_EP"/>
</dbReference>
<evidence type="ECO:0000259" key="7">
    <source>
        <dbReference type="Pfam" id="PF01764"/>
    </source>
</evidence>
<reference evidence="9" key="2">
    <citation type="submission" date="2021-03" db="UniProtKB">
        <authorList>
            <consortium name="EnsemblPlants"/>
        </authorList>
    </citation>
    <scope>IDENTIFICATION</scope>
</reference>
<name>A0A803KNC0_CHEQI</name>
<proteinExistence type="predicted"/>
<keyword evidence="3" id="KW-0963">Cytoplasm</keyword>
<evidence type="ECO:0000256" key="1">
    <source>
        <dbReference type="ARBA" id="ARBA00004123"/>
    </source>
</evidence>
<dbReference type="SUPFAM" id="SSF53474">
    <property type="entry name" value="alpha/beta-Hydrolases"/>
    <property type="match status" value="1"/>
</dbReference>
<dbReference type="PANTHER" id="PTHR47413:SF2">
    <property type="entry name" value="LIPASE-LIKE PAD4"/>
    <property type="match status" value="1"/>
</dbReference>
<dbReference type="EnsemblPlants" id="AUR62000526-RA">
    <property type="protein sequence ID" value="AUR62000526-RA:cds"/>
    <property type="gene ID" value="AUR62000526"/>
</dbReference>
<evidence type="ECO:0000256" key="6">
    <source>
        <dbReference type="ARBA" id="ARBA00023242"/>
    </source>
</evidence>
<dbReference type="OMA" id="TAVIKMM"/>
<evidence type="ECO:0000313" key="10">
    <source>
        <dbReference type="Proteomes" id="UP000596660"/>
    </source>
</evidence>
<dbReference type="AlphaFoldDB" id="A0A803KNC0"/>
<protein>
    <recommendedName>
        <fullName evidence="11">Lipase-like PAD4</fullName>
    </recommendedName>
</protein>
<keyword evidence="10" id="KW-1185">Reference proteome</keyword>
<dbReference type="GO" id="GO:0005737">
    <property type="term" value="C:cytoplasm"/>
    <property type="evidence" value="ECO:0007669"/>
    <property type="project" value="UniProtKB-SubCell"/>
</dbReference>
<organism evidence="9 10">
    <name type="scientific">Chenopodium quinoa</name>
    <name type="common">Quinoa</name>
    <dbReference type="NCBI Taxonomy" id="63459"/>
    <lineage>
        <taxon>Eukaryota</taxon>
        <taxon>Viridiplantae</taxon>
        <taxon>Streptophyta</taxon>
        <taxon>Embryophyta</taxon>
        <taxon>Tracheophyta</taxon>
        <taxon>Spermatophyta</taxon>
        <taxon>Magnoliopsida</taxon>
        <taxon>eudicotyledons</taxon>
        <taxon>Gunneridae</taxon>
        <taxon>Pentapetalae</taxon>
        <taxon>Caryophyllales</taxon>
        <taxon>Chenopodiaceae</taxon>
        <taxon>Chenopodioideae</taxon>
        <taxon>Atripliceae</taxon>
        <taxon>Chenopodium</taxon>
    </lineage>
</organism>
<evidence type="ECO:0000313" key="9">
    <source>
        <dbReference type="EnsemblPlants" id="AUR62000526-RA:cds"/>
    </source>
</evidence>
<evidence type="ECO:0008006" key="11">
    <source>
        <dbReference type="Google" id="ProtNLM"/>
    </source>
</evidence>
<feature type="domain" description="Fungal lipase-type" evidence="7">
    <location>
        <begin position="84"/>
        <end position="193"/>
    </location>
</feature>
<evidence type="ECO:0000256" key="4">
    <source>
        <dbReference type="ARBA" id="ARBA00022801"/>
    </source>
</evidence>
<reference evidence="9" key="1">
    <citation type="journal article" date="2017" name="Nature">
        <title>The genome of Chenopodium quinoa.</title>
        <authorList>
            <person name="Jarvis D.E."/>
            <person name="Ho Y.S."/>
            <person name="Lightfoot D.J."/>
            <person name="Schmoeckel S.M."/>
            <person name="Li B."/>
            <person name="Borm T.J.A."/>
            <person name="Ohyanagi H."/>
            <person name="Mineta K."/>
            <person name="Michell C.T."/>
            <person name="Saber N."/>
            <person name="Kharbatia N.M."/>
            <person name="Rupper R.R."/>
            <person name="Sharp A.R."/>
            <person name="Dally N."/>
            <person name="Boughton B.A."/>
            <person name="Woo Y.H."/>
            <person name="Gao G."/>
            <person name="Schijlen E.G.W.M."/>
            <person name="Guo X."/>
            <person name="Momin A.A."/>
            <person name="Negrao S."/>
            <person name="Al-Babili S."/>
            <person name="Gehring C."/>
            <person name="Roessner U."/>
            <person name="Jung C."/>
            <person name="Murphy K."/>
            <person name="Arold S.T."/>
            <person name="Gojobori T."/>
            <person name="van der Linden C.G."/>
            <person name="van Loo E.N."/>
            <person name="Jellen E.N."/>
            <person name="Maughan P.J."/>
            <person name="Tester M."/>
        </authorList>
    </citation>
    <scope>NUCLEOTIDE SEQUENCE [LARGE SCALE GENOMIC DNA]</scope>
    <source>
        <strain evidence="9">cv. PI 614886</strain>
    </source>
</reference>
<dbReference type="Gramene" id="AUR62000526-RA">
    <property type="protein sequence ID" value="AUR62000526-RA:cds"/>
    <property type="gene ID" value="AUR62000526"/>
</dbReference>
<dbReference type="Pfam" id="PF18117">
    <property type="entry name" value="EDS1_EP"/>
    <property type="match status" value="1"/>
</dbReference>
<dbReference type="GO" id="GO:0006629">
    <property type="term" value="P:lipid metabolic process"/>
    <property type="evidence" value="ECO:0007669"/>
    <property type="project" value="InterPro"/>
</dbReference>
<evidence type="ECO:0000256" key="2">
    <source>
        <dbReference type="ARBA" id="ARBA00004496"/>
    </source>
</evidence>
<dbReference type="GO" id="GO:0006952">
    <property type="term" value="P:defense response"/>
    <property type="evidence" value="ECO:0007669"/>
    <property type="project" value="UniProtKB-KW"/>
</dbReference>
<dbReference type="CDD" id="cd00519">
    <property type="entry name" value="Lipase_3"/>
    <property type="match status" value="1"/>
</dbReference>
<keyword evidence="4" id="KW-0378">Hydrolase</keyword>
<dbReference type="Proteomes" id="UP000596660">
    <property type="component" value="Unplaced"/>
</dbReference>
<evidence type="ECO:0000256" key="5">
    <source>
        <dbReference type="ARBA" id="ARBA00022821"/>
    </source>
</evidence>
<keyword evidence="6" id="KW-0539">Nucleus</keyword>
<dbReference type="GO" id="GO:0016787">
    <property type="term" value="F:hydrolase activity"/>
    <property type="evidence" value="ECO:0007669"/>
    <property type="project" value="UniProtKB-KW"/>
</dbReference>
<dbReference type="GO" id="GO:0005634">
    <property type="term" value="C:nucleus"/>
    <property type="evidence" value="ECO:0007669"/>
    <property type="project" value="UniProtKB-SubCell"/>
</dbReference>
<dbReference type="InterPro" id="IPR029058">
    <property type="entry name" value="AB_hydrolase_fold"/>
</dbReference>
<comment type="subcellular location">
    <subcellularLocation>
        <location evidence="2">Cytoplasm</location>
    </subcellularLocation>
    <subcellularLocation>
        <location evidence="1">Nucleus</location>
    </subcellularLocation>
</comment>
<dbReference type="Gene3D" id="3.40.50.1820">
    <property type="entry name" value="alpha/beta hydrolase"/>
    <property type="match status" value="1"/>
</dbReference>